<gene>
    <name evidence="2" type="ORF">KP509_30G028100</name>
</gene>
<dbReference type="EMBL" id="CM035435">
    <property type="protein sequence ID" value="KAH7290003.1"/>
    <property type="molecule type" value="Genomic_DNA"/>
</dbReference>
<evidence type="ECO:0000313" key="3">
    <source>
        <dbReference type="Proteomes" id="UP000825935"/>
    </source>
</evidence>
<name>A0A8T2R374_CERRI</name>
<comment type="caution">
    <text evidence="2">The sequence shown here is derived from an EMBL/GenBank/DDBJ whole genome shotgun (WGS) entry which is preliminary data.</text>
</comment>
<feature type="region of interest" description="Disordered" evidence="1">
    <location>
        <begin position="1"/>
        <end position="55"/>
    </location>
</feature>
<sequence>MASAASICQQIPPKRHAKHKSQRRRGNLRRESADKGFGSSSHSGGNLEDLSTQDTRVTMPFSSYETRARILKLAVKDGRPIYVHRHSIAPRSFRSACVL</sequence>
<feature type="compositionally biased region" description="Basic residues" evidence="1">
    <location>
        <begin position="13"/>
        <end position="27"/>
    </location>
</feature>
<dbReference type="AlphaFoldDB" id="A0A8T2R374"/>
<protein>
    <submittedName>
        <fullName evidence="2">Uncharacterized protein</fullName>
    </submittedName>
</protein>
<organism evidence="2 3">
    <name type="scientific">Ceratopteris richardii</name>
    <name type="common">Triangle waterfern</name>
    <dbReference type="NCBI Taxonomy" id="49495"/>
    <lineage>
        <taxon>Eukaryota</taxon>
        <taxon>Viridiplantae</taxon>
        <taxon>Streptophyta</taxon>
        <taxon>Embryophyta</taxon>
        <taxon>Tracheophyta</taxon>
        <taxon>Polypodiopsida</taxon>
        <taxon>Polypodiidae</taxon>
        <taxon>Polypodiales</taxon>
        <taxon>Pteridineae</taxon>
        <taxon>Pteridaceae</taxon>
        <taxon>Parkerioideae</taxon>
        <taxon>Ceratopteris</taxon>
    </lineage>
</organism>
<reference evidence="2" key="1">
    <citation type="submission" date="2021-08" db="EMBL/GenBank/DDBJ databases">
        <title>WGS assembly of Ceratopteris richardii.</title>
        <authorList>
            <person name="Marchant D.B."/>
            <person name="Chen G."/>
            <person name="Jenkins J."/>
            <person name="Shu S."/>
            <person name="Leebens-Mack J."/>
            <person name="Grimwood J."/>
            <person name="Schmutz J."/>
            <person name="Soltis P."/>
            <person name="Soltis D."/>
            <person name="Chen Z.-H."/>
        </authorList>
    </citation>
    <scope>NUCLEOTIDE SEQUENCE</scope>
    <source>
        <strain evidence="2">Whitten #5841</strain>
        <tissue evidence="2">Leaf</tissue>
    </source>
</reference>
<proteinExistence type="predicted"/>
<dbReference type="Proteomes" id="UP000825935">
    <property type="component" value="Chromosome 30"/>
</dbReference>
<accession>A0A8T2R374</accession>
<keyword evidence="3" id="KW-1185">Reference proteome</keyword>
<feature type="compositionally biased region" description="Polar residues" evidence="1">
    <location>
        <begin position="38"/>
        <end position="55"/>
    </location>
</feature>
<evidence type="ECO:0000256" key="1">
    <source>
        <dbReference type="SAM" id="MobiDB-lite"/>
    </source>
</evidence>
<evidence type="ECO:0000313" key="2">
    <source>
        <dbReference type="EMBL" id="KAH7290003.1"/>
    </source>
</evidence>